<proteinExistence type="predicted"/>
<accession>A4BU70</accession>
<reference evidence="2 3" key="1">
    <citation type="submission" date="2006-02" db="EMBL/GenBank/DDBJ databases">
        <authorList>
            <person name="Waterbury J."/>
            <person name="Ferriera S."/>
            <person name="Johnson J."/>
            <person name="Kravitz S."/>
            <person name="Halpern A."/>
            <person name="Remington K."/>
            <person name="Beeson K."/>
            <person name="Tran B."/>
            <person name="Rogers Y.-H."/>
            <person name="Friedman R."/>
            <person name="Venter J.C."/>
        </authorList>
    </citation>
    <scope>NUCLEOTIDE SEQUENCE [LARGE SCALE GENOMIC DNA]</scope>
    <source>
        <strain evidence="2 3">Nb-231</strain>
    </source>
</reference>
<name>A4BU70_9GAMM</name>
<gene>
    <name evidence="2" type="ORF">NB231_12676</name>
</gene>
<dbReference type="Proteomes" id="UP000003374">
    <property type="component" value="Unassembled WGS sequence"/>
</dbReference>
<dbReference type="AlphaFoldDB" id="A4BU70"/>
<evidence type="ECO:0000313" key="3">
    <source>
        <dbReference type="Proteomes" id="UP000003374"/>
    </source>
</evidence>
<feature type="compositionally biased region" description="Low complexity" evidence="1">
    <location>
        <begin position="23"/>
        <end position="37"/>
    </location>
</feature>
<dbReference type="RefSeq" id="WP_005003163.1">
    <property type="nucleotide sequence ID" value="NZ_CH672427.1"/>
</dbReference>
<feature type="region of interest" description="Disordered" evidence="1">
    <location>
        <begin position="15"/>
        <end position="37"/>
    </location>
</feature>
<dbReference type="EMBL" id="AAOF01000017">
    <property type="protein sequence ID" value="EAR20744.1"/>
    <property type="molecule type" value="Genomic_DNA"/>
</dbReference>
<protein>
    <submittedName>
        <fullName evidence="2">Uncharacterized protein</fullName>
    </submittedName>
</protein>
<dbReference type="HOGENOM" id="CLU_2494744_0_0_6"/>
<comment type="caution">
    <text evidence="2">The sequence shown here is derived from an EMBL/GenBank/DDBJ whole genome shotgun (WGS) entry which is preliminary data.</text>
</comment>
<sequence length="86" mass="9094">MDDELAIETLGGFASGATLPRTVPASPAPVSSSPISKSSDVVLYVGVSKSGQANEDFQPARSQKTHYILCWRCAHVFCKRGDANPA</sequence>
<organism evidence="2 3">
    <name type="scientific">Nitrococcus mobilis Nb-231</name>
    <dbReference type="NCBI Taxonomy" id="314278"/>
    <lineage>
        <taxon>Bacteria</taxon>
        <taxon>Pseudomonadati</taxon>
        <taxon>Pseudomonadota</taxon>
        <taxon>Gammaproteobacteria</taxon>
        <taxon>Chromatiales</taxon>
        <taxon>Ectothiorhodospiraceae</taxon>
        <taxon>Nitrococcus</taxon>
    </lineage>
</organism>
<evidence type="ECO:0000256" key="1">
    <source>
        <dbReference type="SAM" id="MobiDB-lite"/>
    </source>
</evidence>
<evidence type="ECO:0000313" key="2">
    <source>
        <dbReference type="EMBL" id="EAR20744.1"/>
    </source>
</evidence>
<keyword evidence="3" id="KW-1185">Reference proteome</keyword>